<dbReference type="GO" id="GO:0007267">
    <property type="term" value="P:cell-cell signaling"/>
    <property type="evidence" value="ECO:0007669"/>
    <property type="project" value="TreeGrafter"/>
</dbReference>
<evidence type="ECO:0000256" key="12">
    <source>
        <dbReference type="SAM" id="Phobius"/>
    </source>
</evidence>
<feature type="transmembrane region" description="Helical" evidence="12">
    <location>
        <begin position="21"/>
        <end position="40"/>
    </location>
</feature>
<feature type="coiled-coil region" evidence="10">
    <location>
        <begin position="307"/>
        <end position="368"/>
    </location>
</feature>
<keyword evidence="16" id="KW-1185">Reference proteome</keyword>
<reference evidence="15" key="1">
    <citation type="submission" date="2025-08" db="UniProtKB">
        <authorList>
            <consortium name="Ensembl"/>
        </authorList>
    </citation>
    <scope>IDENTIFICATION</scope>
</reference>
<dbReference type="SMART" id="SM00037">
    <property type="entry name" value="CNX"/>
    <property type="match status" value="1"/>
</dbReference>
<keyword evidence="6" id="KW-0965">Cell junction</keyword>
<dbReference type="Pfam" id="PF00029">
    <property type="entry name" value="Connexin"/>
    <property type="match status" value="1"/>
</dbReference>
<feature type="domain" description="Connexin cysteine-rich" evidence="14">
    <location>
        <begin position="203"/>
        <end position="269"/>
    </location>
</feature>
<keyword evidence="5 9" id="KW-0303">Gap junction</keyword>
<feature type="domain" description="Connexin N-terminal" evidence="13">
    <location>
        <begin position="42"/>
        <end position="75"/>
    </location>
</feature>
<evidence type="ECO:0000256" key="2">
    <source>
        <dbReference type="ARBA" id="ARBA00004651"/>
    </source>
</evidence>
<dbReference type="PANTHER" id="PTHR11984:SF6">
    <property type="entry name" value="GAP JUNCTION GAMMA-1 PROTEIN"/>
    <property type="match status" value="1"/>
</dbReference>
<evidence type="ECO:0000256" key="3">
    <source>
        <dbReference type="ARBA" id="ARBA00022475"/>
    </source>
</evidence>
<dbReference type="InterPro" id="IPR019570">
    <property type="entry name" value="Connexin_CCC"/>
</dbReference>
<evidence type="ECO:0000256" key="8">
    <source>
        <dbReference type="ARBA" id="ARBA00023136"/>
    </source>
</evidence>
<evidence type="ECO:0000256" key="5">
    <source>
        <dbReference type="ARBA" id="ARBA00022868"/>
    </source>
</evidence>
<dbReference type="AlphaFoldDB" id="A0A3B3Y7X7"/>
<dbReference type="InterPro" id="IPR038359">
    <property type="entry name" value="Connexin_N_sf"/>
</dbReference>
<evidence type="ECO:0000256" key="1">
    <source>
        <dbReference type="ARBA" id="ARBA00004610"/>
    </source>
</evidence>
<keyword evidence="7 12" id="KW-1133">Transmembrane helix</keyword>
<dbReference type="SMART" id="SM01089">
    <property type="entry name" value="Connexin_CCC"/>
    <property type="match status" value="1"/>
</dbReference>
<keyword evidence="10" id="KW-0175">Coiled coil</keyword>
<comment type="similarity">
    <text evidence="9">Belongs to the connexin family.</text>
</comment>
<protein>
    <recommendedName>
        <fullName evidence="9">Gap junction protein</fullName>
    </recommendedName>
</protein>
<dbReference type="STRING" id="48701.ENSPMEP00000023466"/>
<proteinExistence type="inferred from homology"/>
<dbReference type="PRINTS" id="PR00206">
    <property type="entry name" value="CONNEXIN"/>
</dbReference>
<dbReference type="GO" id="GO:0005922">
    <property type="term" value="C:connexin complex"/>
    <property type="evidence" value="ECO:0007669"/>
    <property type="project" value="InterPro"/>
</dbReference>
<dbReference type="InterPro" id="IPR017990">
    <property type="entry name" value="Connexin_CS"/>
</dbReference>
<dbReference type="Proteomes" id="UP000261480">
    <property type="component" value="Unplaced"/>
</dbReference>
<reference evidence="15" key="2">
    <citation type="submission" date="2025-09" db="UniProtKB">
        <authorList>
            <consortium name="Ensembl"/>
        </authorList>
    </citation>
    <scope>IDENTIFICATION</scope>
</reference>
<evidence type="ECO:0000256" key="4">
    <source>
        <dbReference type="ARBA" id="ARBA00022692"/>
    </source>
</evidence>
<keyword evidence="3" id="KW-1003">Cell membrane</keyword>
<dbReference type="PANTHER" id="PTHR11984">
    <property type="entry name" value="CONNEXIN"/>
    <property type="match status" value="1"/>
</dbReference>
<dbReference type="InterPro" id="IPR013092">
    <property type="entry name" value="Connexin_N"/>
</dbReference>
<evidence type="ECO:0000256" key="6">
    <source>
        <dbReference type="ARBA" id="ARBA00022949"/>
    </source>
</evidence>
<keyword evidence="4 9" id="KW-0812">Transmembrane</keyword>
<dbReference type="Ensembl" id="ENSPMET00000010087.1">
    <property type="protein sequence ID" value="ENSPMEP00000023466.1"/>
    <property type="gene ID" value="ENSPMEG00000005111.1"/>
</dbReference>
<organism evidence="15 16">
    <name type="scientific">Poecilia mexicana</name>
    <dbReference type="NCBI Taxonomy" id="48701"/>
    <lineage>
        <taxon>Eukaryota</taxon>
        <taxon>Metazoa</taxon>
        <taxon>Chordata</taxon>
        <taxon>Craniata</taxon>
        <taxon>Vertebrata</taxon>
        <taxon>Euteleostomi</taxon>
        <taxon>Actinopterygii</taxon>
        <taxon>Neopterygii</taxon>
        <taxon>Teleostei</taxon>
        <taxon>Neoteleostei</taxon>
        <taxon>Acanthomorphata</taxon>
        <taxon>Ovalentaria</taxon>
        <taxon>Atherinomorphae</taxon>
        <taxon>Cyprinodontiformes</taxon>
        <taxon>Poeciliidae</taxon>
        <taxon>Poeciliinae</taxon>
        <taxon>Poecilia</taxon>
    </lineage>
</organism>
<comment type="function">
    <text evidence="9">One gap junction consists of a cluster of closely packed pairs of transmembrane channels, the connexons, through which materials of low MW diffuse from one cell to a neighboring cell.</text>
</comment>
<dbReference type="InterPro" id="IPR000500">
    <property type="entry name" value="Connexin"/>
</dbReference>
<keyword evidence="8 12" id="KW-0472">Membrane</keyword>
<evidence type="ECO:0000259" key="13">
    <source>
        <dbReference type="SMART" id="SM00037"/>
    </source>
</evidence>
<feature type="region of interest" description="Disordered" evidence="11">
    <location>
        <begin position="157"/>
        <end position="178"/>
    </location>
</feature>
<evidence type="ECO:0000313" key="16">
    <source>
        <dbReference type="Proteomes" id="UP000261480"/>
    </source>
</evidence>
<evidence type="ECO:0000313" key="15">
    <source>
        <dbReference type="Ensembl" id="ENSPMEP00000023466.1"/>
    </source>
</evidence>
<comment type="subcellular location">
    <subcellularLocation>
        <location evidence="1">Cell junction</location>
        <location evidence="1">Gap junction</location>
    </subcellularLocation>
    <subcellularLocation>
        <location evidence="2 9">Cell membrane</location>
        <topology evidence="2 9">Multi-pass membrane protein</topology>
    </subcellularLocation>
</comment>
<comment type="subunit">
    <text evidence="9">A connexon is composed of a hexamer of connexins.</text>
</comment>
<evidence type="ECO:0000256" key="10">
    <source>
        <dbReference type="SAM" id="Coils"/>
    </source>
</evidence>
<evidence type="ECO:0000259" key="14">
    <source>
        <dbReference type="SMART" id="SM01089"/>
    </source>
</evidence>
<feature type="transmembrane region" description="Helical" evidence="12">
    <location>
        <begin position="76"/>
        <end position="96"/>
    </location>
</feature>
<dbReference type="Gene3D" id="1.20.1440.80">
    <property type="entry name" value="Gap junction channel protein cysteine-rich domain"/>
    <property type="match status" value="1"/>
</dbReference>
<feature type="transmembrane region" description="Helical" evidence="12">
    <location>
        <begin position="246"/>
        <end position="264"/>
    </location>
</feature>
<dbReference type="PROSITE" id="PS00408">
    <property type="entry name" value="CONNEXINS_2"/>
    <property type="match status" value="1"/>
</dbReference>
<name>A0A3B3Y7X7_9TELE</name>
<accession>A0A3B3Y7X7</accession>
<evidence type="ECO:0000256" key="11">
    <source>
        <dbReference type="SAM" id="MobiDB-lite"/>
    </source>
</evidence>
<dbReference type="GO" id="GO:0005243">
    <property type="term" value="F:gap junction channel activity"/>
    <property type="evidence" value="ECO:0007669"/>
    <property type="project" value="TreeGrafter"/>
</dbReference>
<evidence type="ECO:0000256" key="9">
    <source>
        <dbReference type="RuleBase" id="RU000630"/>
    </source>
</evidence>
<sequence length="399" mass="45362">MSWSFLTRLLEEIHNHSTFVGKLWLTVLIVFRIVLTAVGGESIYYDEQSKFVCNSGQPGCENVCYDAFAPLSHVRFWVFQIILVAMPSLMYMGYAVNKIARLDEAKGNIGSAGIRAAGGGYTHRKPRKICFGARQHRGIEETEEDQEDDPMIYEVPEIEPPKRPRDPLQPTPRPKIRHDGRKRIRDEGLMRVYVLQLVTRTVLEASFLAGQYLLYGFRVKPIFVCSGKPCPHSVDCFVSRPTEKTIFLRIMYGVTVLCLSLNVWEMLHLGIGSISDYVGYPFSWNTPSAPPGYNIVVKPEQMPYTDLSNAKMACKQNRANIAQEEQQQFGSNEDNFPTGGEARVALNKDMIQQAHEQLEAAIQAYSENGPRERERKNTKIAQQNVQRHNINISKCFYFA</sequence>
<evidence type="ECO:0000256" key="7">
    <source>
        <dbReference type="ARBA" id="ARBA00022989"/>
    </source>
</evidence>